<comment type="caution">
    <text evidence="1">The sequence shown here is derived from an EMBL/GenBank/DDBJ whole genome shotgun (WGS) entry which is preliminary data.</text>
</comment>
<reference evidence="1 2" key="1">
    <citation type="submission" date="2019-03" db="EMBL/GenBank/DDBJ databases">
        <title>Genomic Encyclopedia of Type Strains, Phase III (KMG-III): the genomes of soil and plant-associated and newly described type strains.</title>
        <authorList>
            <person name="Whitman W."/>
        </authorList>
    </citation>
    <scope>NUCLEOTIDE SEQUENCE [LARGE SCALE GENOMIC DNA]</scope>
    <source>
        <strain evidence="1 2">CECT 8283</strain>
    </source>
</reference>
<sequence>MNKHVKVFSGSSITANRLGQLLNQIEVPFLIKDNKEAGRVAGFATLGDSVDIFIYESDVKKAEETIHNFKVEINEEE</sequence>
<keyword evidence="2" id="KW-1185">Reference proteome</keyword>
<protein>
    <submittedName>
        <fullName evidence="1">Putative signal transducing protein</fullName>
    </submittedName>
</protein>
<dbReference type="RefSeq" id="WP_133534615.1">
    <property type="nucleotide sequence ID" value="NZ_SNYH01000001.1"/>
</dbReference>
<gene>
    <name evidence="1" type="ORF">DFQ07_0430</name>
</gene>
<dbReference type="Proteomes" id="UP000295390">
    <property type="component" value="Unassembled WGS sequence"/>
</dbReference>
<name>A0A4R6TL18_9FLAO</name>
<proteinExistence type="predicted"/>
<accession>A0A4R6TL18</accession>
<dbReference type="AlphaFoldDB" id="A0A4R6TL18"/>
<evidence type="ECO:0000313" key="2">
    <source>
        <dbReference type="Proteomes" id="UP000295390"/>
    </source>
</evidence>
<dbReference type="EMBL" id="SNYH01000001">
    <property type="protein sequence ID" value="TDQ30094.1"/>
    <property type="molecule type" value="Genomic_DNA"/>
</dbReference>
<evidence type="ECO:0000313" key="1">
    <source>
        <dbReference type="EMBL" id="TDQ30094.1"/>
    </source>
</evidence>
<organism evidence="1 2">
    <name type="scientific">Tenacibaculum caenipelagi</name>
    <dbReference type="NCBI Taxonomy" id="1325435"/>
    <lineage>
        <taxon>Bacteria</taxon>
        <taxon>Pseudomonadati</taxon>
        <taxon>Bacteroidota</taxon>
        <taxon>Flavobacteriia</taxon>
        <taxon>Flavobacteriales</taxon>
        <taxon>Flavobacteriaceae</taxon>
        <taxon>Tenacibaculum</taxon>
    </lineage>
</organism>
<dbReference type="OrthoDB" id="1149279at2"/>